<evidence type="ECO:0000313" key="3">
    <source>
        <dbReference type="Proteomes" id="UP000325577"/>
    </source>
</evidence>
<dbReference type="PANTHER" id="PTHR34666:SF1">
    <property type="entry name" value="OS02G0554800 PROTEIN"/>
    <property type="match status" value="1"/>
</dbReference>
<reference evidence="2 3" key="1">
    <citation type="submission" date="2019-09" db="EMBL/GenBank/DDBJ databases">
        <title>A chromosome-level genome assembly of the Chinese tupelo Nyssa sinensis.</title>
        <authorList>
            <person name="Yang X."/>
            <person name="Kang M."/>
            <person name="Yang Y."/>
            <person name="Xiong H."/>
            <person name="Wang M."/>
            <person name="Zhang Z."/>
            <person name="Wang Z."/>
            <person name="Wu H."/>
            <person name="Ma T."/>
            <person name="Liu J."/>
            <person name="Xi Z."/>
        </authorList>
    </citation>
    <scope>NUCLEOTIDE SEQUENCE [LARGE SCALE GENOMIC DNA]</scope>
    <source>
        <strain evidence="2">J267</strain>
        <tissue evidence="2">Leaf</tissue>
    </source>
</reference>
<dbReference type="EMBL" id="CM018032">
    <property type="protein sequence ID" value="KAA8546326.1"/>
    <property type="molecule type" value="Genomic_DNA"/>
</dbReference>
<dbReference type="AlphaFoldDB" id="A0A5J5BUE6"/>
<name>A0A5J5BUE6_9ASTE</name>
<keyword evidence="3" id="KW-1185">Reference proteome</keyword>
<feature type="region of interest" description="Disordered" evidence="1">
    <location>
        <begin position="1"/>
        <end position="58"/>
    </location>
</feature>
<proteinExistence type="predicted"/>
<evidence type="ECO:0000256" key="1">
    <source>
        <dbReference type="SAM" id="MobiDB-lite"/>
    </source>
</evidence>
<feature type="compositionally biased region" description="Basic and acidic residues" evidence="1">
    <location>
        <begin position="33"/>
        <end position="48"/>
    </location>
</feature>
<evidence type="ECO:0000313" key="2">
    <source>
        <dbReference type="EMBL" id="KAA8546326.1"/>
    </source>
</evidence>
<dbReference type="OrthoDB" id="1917400at2759"/>
<sequence>MATEDFSFPKISQTPPCFIESPPLWRASNSTLPRHEETERGGDLKGEDDFSTTKYSQRKSFSCIEGSMKTATEDEEEKMDMLWEDLNEELSKSCGSRPDSGVSPGIVVEFGRMQKALKLSKTGISGKRSSVVVFMKVLKNLFLLHKSHGTVKKRACK</sequence>
<dbReference type="Proteomes" id="UP000325577">
    <property type="component" value="Linkage Group LG1"/>
</dbReference>
<protein>
    <submittedName>
        <fullName evidence="2">Uncharacterized protein</fullName>
    </submittedName>
</protein>
<gene>
    <name evidence="2" type="ORF">F0562_002935</name>
</gene>
<dbReference type="PANTHER" id="PTHR34666">
    <property type="entry name" value="EXPRESSED PROTEIN"/>
    <property type="match status" value="1"/>
</dbReference>
<organism evidence="2 3">
    <name type="scientific">Nyssa sinensis</name>
    <dbReference type="NCBI Taxonomy" id="561372"/>
    <lineage>
        <taxon>Eukaryota</taxon>
        <taxon>Viridiplantae</taxon>
        <taxon>Streptophyta</taxon>
        <taxon>Embryophyta</taxon>
        <taxon>Tracheophyta</taxon>
        <taxon>Spermatophyta</taxon>
        <taxon>Magnoliopsida</taxon>
        <taxon>eudicotyledons</taxon>
        <taxon>Gunneridae</taxon>
        <taxon>Pentapetalae</taxon>
        <taxon>asterids</taxon>
        <taxon>Cornales</taxon>
        <taxon>Nyssaceae</taxon>
        <taxon>Nyssa</taxon>
    </lineage>
</organism>
<accession>A0A5J5BUE6</accession>